<keyword evidence="4" id="KW-1185">Reference proteome</keyword>
<dbReference type="InterPro" id="IPR006680">
    <property type="entry name" value="Amidohydro-rel"/>
</dbReference>
<organism evidence="3 4">
    <name type="scientific">Talaromyces islandicus</name>
    <name type="common">Penicillium islandicum</name>
    <dbReference type="NCBI Taxonomy" id="28573"/>
    <lineage>
        <taxon>Eukaryota</taxon>
        <taxon>Fungi</taxon>
        <taxon>Dikarya</taxon>
        <taxon>Ascomycota</taxon>
        <taxon>Pezizomycotina</taxon>
        <taxon>Eurotiomycetes</taxon>
        <taxon>Eurotiomycetidae</taxon>
        <taxon>Eurotiales</taxon>
        <taxon>Trichocomaceae</taxon>
        <taxon>Talaromyces</taxon>
        <taxon>Talaromyces sect. Islandici</taxon>
    </lineage>
</organism>
<feature type="domain" description="Amidohydrolase-related" evidence="2">
    <location>
        <begin position="268"/>
        <end position="384"/>
    </location>
</feature>
<dbReference type="InterPro" id="IPR052350">
    <property type="entry name" value="Metallo-dep_Lactonases"/>
</dbReference>
<comment type="similarity">
    <text evidence="1">Belongs to the metallo-dependent hydrolases superfamily.</text>
</comment>
<dbReference type="STRING" id="28573.A0A0U1M2N9"/>
<gene>
    <name evidence="3" type="ORF">PISL3812_06866</name>
</gene>
<evidence type="ECO:0000313" key="3">
    <source>
        <dbReference type="EMBL" id="CRG89827.1"/>
    </source>
</evidence>
<reference evidence="3 4" key="1">
    <citation type="submission" date="2015-04" db="EMBL/GenBank/DDBJ databases">
        <authorList>
            <person name="Syromyatnikov M.Y."/>
            <person name="Popov V.N."/>
        </authorList>
    </citation>
    <scope>NUCLEOTIDE SEQUENCE [LARGE SCALE GENOMIC DNA]</scope>
    <source>
        <strain evidence="3">WF-38-12</strain>
    </source>
</reference>
<dbReference type="Pfam" id="PF04909">
    <property type="entry name" value="Amidohydro_2"/>
    <property type="match status" value="1"/>
</dbReference>
<name>A0A0U1M2N9_TALIS</name>
<dbReference type="InterPro" id="IPR032466">
    <property type="entry name" value="Metal_Hydrolase"/>
</dbReference>
<evidence type="ECO:0000256" key="1">
    <source>
        <dbReference type="ARBA" id="ARBA00038310"/>
    </source>
</evidence>
<dbReference type="OMA" id="IAWRTAM"/>
<dbReference type="EMBL" id="CVMT01000006">
    <property type="protein sequence ID" value="CRG89827.1"/>
    <property type="molecule type" value="Genomic_DNA"/>
</dbReference>
<evidence type="ECO:0000313" key="4">
    <source>
        <dbReference type="Proteomes" id="UP000054383"/>
    </source>
</evidence>
<proteinExistence type="inferred from homology"/>
<sequence>MAIPLIDSHVHLWPQAHLPTIAWHSDNNPLGAQYSVDEYHSATNHSSSVSTLSSSSPRSVSSSTYLRGFIYLEVDRVSSADEAGEHGWRHVLDEVSYVTRIATGNPVIGEGHSASQRELLLAFVPWAPIPQGPAALERYMSLVRERTLADEVWLKVRGVRYLVQDKPLGTMLTQEFVDSLKWLGRQKLAFDLGVDARQGGLEQLRQAVTMMRRVYDGVGEKEQVVIIISKFSSPTLSSLRESMLSKCNADHLCKPNLHIRPEDTVQGHPQFSEWKRLITTMAAEPATYMKLSGLFSELPSTLADAQIGDLVDHMLPWLDVVFDTFKPHRIMFGSDWPVCNLGGGGDGSWAKWKAVVECILDRRRLTDGQRVDIWGGTAVRAYGLDLAGHD</sequence>
<dbReference type="Proteomes" id="UP000054383">
    <property type="component" value="Unassembled WGS sequence"/>
</dbReference>
<dbReference type="GO" id="GO:0016787">
    <property type="term" value="F:hydrolase activity"/>
    <property type="evidence" value="ECO:0007669"/>
    <property type="project" value="InterPro"/>
</dbReference>
<protein>
    <recommendedName>
        <fullName evidence="2">Amidohydrolase-related domain-containing protein</fullName>
    </recommendedName>
</protein>
<evidence type="ECO:0000259" key="2">
    <source>
        <dbReference type="Pfam" id="PF04909"/>
    </source>
</evidence>
<accession>A0A0U1M2N9</accession>
<dbReference type="OrthoDB" id="2135488at2759"/>
<dbReference type="Gene3D" id="3.20.20.140">
    <property type="entry name" value="Metal-dependent hydrolases"/>
    <property type="match status" value="1"/>
</dbReference>
<dbReference type="AlphaFoldDB" id="A0A0U1M2N9"/>
<dbReference type="PANTHER" id="PTHR43569">
    <property type="entry name" value="AMIDOHYDROLASE"/>
    <property type="match status" value="1"/>
</dbReference>
<dbReference type="SUPFAM" id="SSF51556">
    <property type="entry name" value="Metallo-dependent hydrolases"/>
    <property type="match status" value="1"/>
</dbReference>
<dbReference type="PANTHER" id="PTHR43569:SF2">
    <property type="entry name" value="AMIDOHYDROLASE-RELATED DOMAIN-CONTAINING PROTEIN"/>
    <property type="match status" value="1"/>
</dbReference>